<protein>
    <submittedName>
        <fullName evidence="3">AbrB/MazE/SpoVT family DNA-binding domain-containing protein</fullName>
    </submittedName>
</protein>
<dbReference type="InterPro" id="IPR037914">
    <property type="entry name" value="SpoVT-AbrB_sf"/>
</dbReference>
<dbReference type="SUPFAM" id="SSF89447">
    <property type="entry name" value="AbrB/MazE/MraZ-like"/>
    <property type="match status" value="1"/>
</dbReference>
<evidence type="ECO:0000313" key="3">
    <source>
        <dbReference type="EMBL" id="MFD1328207.1"/>
    </source>
</evidence>
<keyword evidence="1 3" id="KW-0238">DNA-binding</keyword>
<dbReference type="InterPro" id="IPR007159">
    <property type="entry name" value="SpoVT-AbrB_dom"/>
</dbReference>
<evidence type="ECO:0000256" key="1">
    <source>
        <dbReference type="PROSITE-ProRule" id="PRU01076"/>
    </source>
</evidence>
<dbReference type="RefSeq" id="WP_374837816.1">
    <property type="nucleotide sequence ID" value="NZ_JBHEEW010000005.1"/>
</dbReference>
<proteinExistence type="predicted"/>
<gene>
    <name evidence="3" type="ORF">ACFQ33_09905</name>
</gene>
<reference evidence="4" key="1">
    <citation type="journal article" date="2019" name="Int. J. Syst. Evol. Microbiol.">
        <title>The Global Catalogue of Microorganisms (GCM) 10K type strain sequencing project: providing services to taxonomists for standard genome sequencing and annotation.</title>
        <authorList>
            <consortium name="The Broad Institute Genomics Platform"/>
            <consortium name="The Broad Institute Genome Sequencing Center for Infectious Disease"/>
            <person name="Wu L."/>
            <person name="Ma J."/>
        </authorList>
    </citation>
    <scope>NUCLEOTIDE SEQUENCE [LARGE SCALE GENOMIC DNA]</scope>
    <source>
        <strain evidence="4">CCUG 55609</strain>
    </source>
</reference>
<dbReference type="EMBL" id="JBHTNF010000004">
    <property type="protein sequence ID" value="MFD1328207.1"/>
    <property type="molecule type" value="Genomic_DNA"/>
</dbReference>
<accession>A0ABW3YW99</accession>
<evidence type="ECO:0000313" key="4">
    <source>
        <dbReference type="Proteomes" id="UP001597173"/>
    </source>
</evidence>
<dbReference type="Pfam" id="PF04014">
    <property type="entry name" value="MazE_antitoxin"/>
    <property type="match status" value="1"/>
</dbReference>
<comment type="caution">
    <text evidence="3">The sequence shown here is derived from an EMBL/GenBank/DDBJ whole genome shotgun (WGS) entry which is preliminary data.</text>
</comment>
<dbReference type="PROSITE" id="PS51740">
    <property type="entry name" value="SPOVT_ABRB"/>
    <property type="match status" value="1"/>
</dbReference>
<dbReference type="GO" id="GO:0003677">
    <property type="term" value="F:DNA binding"/>
    <property type="evidence" value="ECO:0007669"/>
    <property type="project" value="UniProtKB-KW"/>
</dbReference>
<dbReference type="NCBIfam" id="TIGR01439">
    <property type="entry name" value="lp_hng_hel_AbrB"/>
    <property type="match status" value="1"/>
</dbReference>
<feature type="domain" description="SpoVT-AbrB" evidence="2">
    <location>
        <begin position="3"/>
        <end position="48"/>
    </location>
</feature>
<dbReference type="Gene3D" id="2.10.260.10">
    <property type="match status" value="1"/>
</dbReference>
<evidence type="ECO:0000259" key="2">
    <source>
        <dbReference type="PROSITE" id="PS51740"/>
    </source>
</evidence>
<keyword evidence="4" id="KW-1185">Reference proteome</keyword>
<dbReference type="Proteomes" id="UP001597173">
    <property type="component" value="Unassembled WGS sequence"/>
</dbReference>
<organism evidence="3 4">
    <name type="scientific">Mycoplana ramosa</name>
    <name type="common">Mycoplana bullata</name>
    <dbReference type="NCBI Taxonomy" id="40837"/>
    <lineage>
        <taxon>Bacteria</taxon>
        <taxon>Pseudomonadati</taxon>
        <taxon>Pseudomonadota</taxon>
        <taxon>Alphaproteobacteria</taxon>
        <taxon>Hyphomicrobiales</taxon>
        <taxon>Rhizobiaceae</taxon>
        <taxon>Mycoplana</taxon>
    </lineage>
</organism>
<dbReference type="SMART" id="SM00966">
    <property type="entry name" value="SpoVT_AbrB"/>
    <property type="match status" value="1"/>
</dbReference>
<sequence>MNIYDSTLTSKGQTTVPAEVREALNLKPGDKIRYVVSGNRVYLRVKNKRAIDLAGKFYDPNRPPVSIEEMEAAIGDAIVDHVLGRE</sequence>
<name>A0ABW3YW99_MYCRA</name>